<sequence length="213" mass="24643">MEEKKAIYTATNTYSILNKITHKTKNIWLVCHGMGYLSKYFIRYFKELDSTENYIIAPQAPNKYYQGPDFKHVGASWLTRVDTAMETTNVMNYMNKVAELEELSKHTNKRFICMGYSQGVSIMMRWLKQTTLVPNDLILHSGGIPTELEPKDLVALAETRTYLVYGDQDEYLTEDRITTEKEKAQHLFPTGLSIHEFSGKHEVNTRFIQALVN</sequence>
<name>A0ABN1MFH6_9FLAO</name>
<dbReference type="Proteomes" id="UP001500507">
    <property type="component" value="Unassembled WGS sequence"/>
</dbReference>
<organism evidence="2 3">
    <name type="scientific">Gangjinia marincola</name>
    <dbReference type="NCBI Taxonomy" id="578463"/>
    <lineage>
        <taxon>Bacteria</taxon>
        <taxon>Pseudomonadati</taxon>
        <taxon>Bacteroidota</taxon>
        <taxon>Flavobacteriia</taxon>
        <taxon>Flavobacteriales</taxon>
        <taxon>Flavobacteriaceae</taxon>
        <taxon>Gangjinia</taxon>
    </lineage>
</organism>
<reference evidence="2 3" key="1">
    <citation type="journal article" date="2019" name="Int. J. Syst. Evol. Microbiol.">
        <title>The Global Catalogue of Microorganisms (GCM) 10K type strain sequencing project: providing services to taxonomists for standard genome sequencing and annotation.</title>
        <authorList>
            <consortium name="The Broad Institute Genomics Platform"/>
            <consortium name="The Broad Institute Genome Sequencing Center for Infectious Disease"/>
            <person name="Wu L."/>
            <person name="Ma J."/>
        </authorList>
    </citation>
    <scope>NUCLEOTIDE SEQUENCE [LARGE SCALE GENOMIC DNA]</scope>
    <source>
        <strain evidence="2 3">JCM 16082</strain>
    </source>
</reference>
<protein>
    <submittedName>
        <fullName evidence="2">Esterase</fullName>
    </submittedName>
</protein>
<accession>A0ABN1MFH6</accession>
<dbReference type="InterPro" id="IPR003140">
    <property type="entry name" value="PLipase/COase/thioEstase"/>
</dbReference>
<comment type="caution">
    <text evidence="2">The sequence shown here is derived from an EMBL/GenBank/DDBJ whole genome shotgun (WGS) entry which is preliminary data.</text>
</comment>
<evidence type="ECO:0000313" key="2">
    <source>
        <dbReference type="EMBL" id="GAA0871882.1"/>
    </source>
</evidence>
<dbReference type="InterPro" id="IPR029058">
    <property type="entry name" value="AB_hydrolase_fold"/>
</dbReference>
<proteinExistence type="predicted"/>
<keyword evidence="3" id="KW-1185">Reference proteome</keyword>
<dbReference type="Gene3D" id="3.40.50.1820">
    <property type="entry name" value="alpha/beta hydrolase"/>
    <property type="match status" value="1"/>
</dbReference>
<evidence type="ECO:0000313" key="3">
    <source>
        <dbReference type="Proteomes" id="UP001500507"/>
    </source>
</evidence>
<evidence type="ECO:0000259" key="1">
    <source>
        <dbReference type="Pfam" id="PF02230"/>
    </source>
</evidence>
<dbReference type="EMBL" id="BAAAFG010000012">
    <property type="protein sequence ID" value="GAA0871882.1"/>
    <property type="molecule type" value="Genomic_DNA"/>
</dbReference>
<gene>
    <name evidence="2" type="ORF">GCM10009117_10280</name>
</gene>
<feature type="domain" description="Phospholipase/carboxylesterase/thioesterase" evidence="1">
    <location>
        <begin position="22"/>
        <end position="211"/>
    </location>
</feature>
<dbReference type="SUPFAM" id="SSF53474">
    <property type="entry name" value="alpha/beta-Hydrolases"/>
    <property type="match status" value="1"/>
</dbReference>
<dbReference type="Pfam" id="PF02230">
    <property type="entry name" value="Abhydrolase_2"/>
    <property type="match status" value="1"/>
</dbReference>
<dbReference type="RefSeq" id="WP_343764698.1">
    <property type="nucleotide sequence ID" value="NZ_BAAAFG010000012.1"/>
</dbReference>